<dbReference type="EMBL" id="FNOU01000024">
    <property type="protein sequence ID" value="SDY29939.1"/>
    <property type="molecule type" value="Genomic_DNA"/>
</dbReference>
<feature type="domain" description="NTP pyrophosphohydrolase MazG-like" evidence="1">
    <location>
        <begin position="87"/>
        <end position="143"/>
    </location>
</feature>
<dbReference type="InterPro" id="IPR004518">
    <property type="entry name" value="MazG-like_dom"/>
</dbReference>
<keyword evidence="3" id="KW-1185">Reference proteome</keyword>
<evidence type="ECO:0000313" key="3">
    <source>
        <dbReference type="Proteomes" id="UP000199652"/>
    </source>
</evidence>
<dbReference type="SUPFAM" id="SSF101386">
    <property type="entry name" value="all-alpha NTP pyrophosphatases"/>
    <property type="match status" value="1"/>
</dbReference>
<dbReference type="Gene3D" id="1.10.287.1080">
    <property type="entry name" value="MazG-like"/>
    <property type="match status" value="1"/>
</dbReference>
<dbReference type="STRING" id="1528.SAMN04488579_12442"/>
<proteinExistence type="predicted"/>
<dbReference type="Pfam" id="PF14354">
    <property type="entry name" value="Lar_restr_allev"/>
    <property type="match status" value="1"/>
</dbReference>
<name>A0A1H3IRT8_EUBBA</name>
<reference evidence="3" key="1">
    <citation type="submission" date="2016-10" db="EMBL/GenBank/DDBJ databases">
        <authorList>
            <person name="Varghese N."/>
            <person name="Submissions S."/>
        </authorList>
    </citation>
    <scope>NUCLEOTIDE SEQUENCE [LARGE SCALE GENOMIC DNA]</scope>
    <source>
        <strain evidence="3">VPI 5359</strain>
    </source>
</reference>
<gene>
    <name evidence="2" type="ORF">SAMN04488579_12442</name>
</gene>
<dbReference type="AlphaFoldDB" id="A0A1H3IRT8"/>
<organism evidence="2 3">
    <name type="scientific">Eubacterium barkeri</name>
    <name type="common">Clostridium barkeri</name>
    <dbReference type="NCBI Taxonomy" id="1528"/>
    <lineage>
        <taxon>Bacteria</taxon>
        <taxon>Bacillati</taxon>
        <taxon>Bacillota</taxon>
        <taxon>Clostridia</taxon>
        <taxon>Eubacteriales</taxon>
        <taxon>Eubacteriaceae</taxon>
        <taxon>Eubacterium</taxon>
    </lineage>
</organism>
<evidence type="ECO:0000313" key="2">
    <source>
        <dbReference type="EMBL" id="SDY29939.1"/>
    </source>
</evidence>
<accession>A0A1H3IRT8</accession>
<protein>
    <submittedName>
        <fullName evidence="2">Restriction alleviation protein, Lar family</fullName>
    </submittedName>
</protein>
<dbReference type="CDD" id="cd11540">
    <property type="entry name" value="NTP-PPase_u3"/>
    <property type="match status" value="1"/>
</dbReference>
<dbReference type="OrthoDB" id="8778022at2"/>
<dbReference type="RefSeq" id="WP_090246736.1">
    <property type="nucleotide sequence ID" value="NZ_FNOU01000024.1"/>
</dbReference>
<sequence length="158" mass="17703">MSELKPCSFCGSEAKLYTIFDSVVPWDLHQVECKKCHSKTTECETRGLAIKSWNTRIETMDGLICNVEKWARDKGLNKAQPRDQYLKVAEECGEIAAGLARGNKDAVKDAIGDTMVTLIILAQQMGLTLEECLQVAWDEIKDRTGEMRDGVFVKSEDL</sequence>
<dbReference type="Pfam" id="PF03819">
    <property type="entry name" value="MazG"/>
    <property type="match status" value="1"/>
</dbReference>
<evidence type="ECO:0000259" key="1">
    <source>
        <dbReference type="Pfam" id="PF03819"/>
    </source>
</evidence>
<dbReference type="Proteomes" id="UP000199652">
    <property type="component" value="Unassembled WGS sequence"/>
</dbReference>